<dbReference type="STRING" id="529704.SAMN02927913_3120"/>
<dbReference type="InterPro" id="IPR021393">
    <property type="entry name" value="DUF3034"/>
</dbReference>
<sequence length="297" mass="32216">MHKLREVQTAALGGLLFFALTRPCPAIAEEAGTSGKLLLTGGVSQVEGAAGGGLTPWAVIGGYGTRDQVGANAFYTRVNLPDYHLDDAGVMVGLYDRVELSYAQQRFNTEDVGTALGLGHGFTFRQDVVGVKVRLFGDAVLEQDSWLPQVSVGAQYKKNNQDAIVKFVGARRSQGTDYYIDATKLFLAQSLLVNATVRFTKANQIGILGFGGDKHNGYQAELEGSVAYLLSRQWAIGAEYRMKPDNLGIAREDDWYDAFVAWAPSKHVSLTVAYADLGNIVIKDHQRGLYASVQVGF</sequence>
<evidence type="ECO:0000313" key="1">
    <source>
        <dbReference type="EMBL" id="SEJ10676.1"/>
    </source>
</evidence>
<dbReference type="AlphaFoldDB" id="A0A1H6W4F3"/>
<accession>A0A1H6W4F3</accession>
<dbReference type="Proteomes" id="UP000199420">
    <property type="component" value="Unassembled WGS sequence"/>
</dbReference>
<dbReference type="EMBL" id="FNYC01000004">
    <property type="protein sequence ID" value="SEJ10676.1"/>
    <property type="molecule type" value="Genomic_DNA"/>
</dbReference>
<gene>
    <name evidence="1" type="ORF">SAMN04487997_2533</name>
</gene>
<reference evidence="1 2" key="1">
    <citation type="submission" date="2016-10" db="EMBL/GenBank/DDBJ databases">
        <authorList>
            <person name="de Groot N.N."/>
        </authorList>
    </citation>
    <scope>NUCLEOTIDE SEQUENCE [LARGE SCALE GENOMIC DNA]</scope>
    <source>
        <strain evidence="1 2">DSM 26515</strain>
    </source>
</reference>
<evidence type="ECO:0000313" key="2">
    <source>
        <dbReference type="Proteomes" id="UP000199420"/>
    </source>
</evidence>
<dbReference type="OrthoDB" id="9126735at2"/>
<keyword evidence="2" id="KW-1185">Reference proteome</keyword>
<dbReference type="Pfam" id="PF11231">
    <property type="entry name" value="DUF3034"/>
    <property type="match status" value="1"/>
</dbReference>
<proteinExistence type="predicted"/>
<dbReference type="RefSeq" id="WP_091339054.1">
    <property type="nucleotide sequence ID" value="NZ_FNYC01000004.1"/>
</dbReference>
<name>A0A1H6W4F3_9GAMM</name>
<evidence type="ECO:0008006" key="3">
    <source>
        <dbReference type="Google" id="ProtNLM"/>
    </source>
</evidence>
<organism evidence="1 2">
    <name type="scientific">Frateuria terrea</name>
    <dbReference type="NCBI Taxonomy" id="529704"/>
    <lineage>
        <taxon>Bacteria</taxon>
        <taxon>Pseudomonadati</taxon>
        <taxon>Pseudomonadota</taxon>
        <taxon>Gammaproteobacteria</taxon>
        <taxon>Lysobacterales</taxon>
        <taxon>Rhodanobacteraceae</taxon>
        <taxon>Frateuria</taxon>
    </lineage>
</organism>
<protein>
    <recommendedName>
        <fullName evidence="3">DUF3034 family protein</fullName>
    </recommendedName>
</protein>